<reference evidence="11" key="1">
    <citation type="submission" date="2020-09" db="EMBL/GenBank/DDBJ databases">
        <title>A novel bacterium of genus Neiella, isolated from South China Sea.</title>
        <authorList>
            <person name="Huang H."/>
            <person name="Mo K."/>
            <person name="Hu Y."/>
        </authorList>
    </citation>
    <scope>NUCLEOTIDE SEQUENCE</scope>
    <source>
        <strain evidence="11">HB171785</strain>
    </source>
</reference>
<dbReference type="PIRSF" id="PIRSF004983">
    <property type="entry name" value="MenD"/>
    <property type="match status" value="1"/>
</dbReference>
<dbReference type="SUPFAM" id="SSF52518">
    <property type="entry name" value="Thiamin diphosphate-binding fold (THDP-binding)"/>
    <property type="match status" value="2"/>
</dbReference>
<dbReference type="Proteomes" id="UP000638014">
    <property type="component" value="Unassembled WGS sequence"/>
</dbReference>
<keyword evidence="4 7" id="KW-0460">Magnesium</keyword>
<comment type="pathway">
    <text evidence="7">Quinol/quinone metabolism; menaquinone biosynthesis.</text>
</comment>
<dbReference type="InterPro" id="IPR029061">
    <property type="entry name" value="THDP-binding"/>
</dbReference>
<accession>A0A8J6QL64</accession>
<dbReference type="InterPro" id="IPR032264">
    <property type="entry name" value="MenD_middle"/>
</dbReference>
<keyword evidence="3 7" id="KW-0479">Metal-binding</keyword>
<dbReference type="GO" id="GO:0070204">
    <property type="term" value="F:2-succinyl-5-enolpyruvyl-6-hydroxy-3-cyclohexene-1-carboxylic-acid synthase activity"/>
    <property type="evidence" value="ECO:0007669"/>
    <property type="project" value="UniProtKB-UniRule"/>
</dbReference>
<evidence type="ECO:0000256" key="2">
    <source>
        <dbReference type="ARBA" id="ARBA00022679"/>
    </source>
</evidence>
<evidence type="ECO:0000256" key="5">
    <source>
        <dbReference type="ARBA" id="ARBA00023052"/>
    </source>
</evidence>
<gene>
    <name evidence="7" type="primary">menD</name>
    <name evidence="11" type="ORF">IC617_18105</name>
</gene>
<comment type="caution">
    <text evidence="11">The sequence shown here is derived from an EMBL/GenBank/DDBJ whole genome shotgun (WGS) entry which is preliminary data.</text>
</comment>
<evidence type="ECO:0000259" key="8">
    <source>
        <dbReference type="Pfam" id="PF02775"/>
    </source>
</evidence>
<comment type="cofactor">
    <cofactor evidence="7">
        <name>thiamine diphosphate</name>
        <dbReference type="ChEBI" id="CHEBI:58937"/>
    </cofactor>
    <text evidence="7">Binds 1 thiamine pyrophosphate per subunit.</text>
</comment>
<keyword evidence="5 7" id="KW-0786">Thiamine pyrophosphate</keyword>
<evidence type="ECO:0000313" key="12">
    <source>
        <dbReference type="Proteomes" id="UP000638014"/>
    </source>
</evidence>
<comment type="catalytic activity">
    <reaction evidence="7">
        <text>isochorismate + 2-oxoglutarate + H(+) = 5-enolpyruvoyl-6-hydroxy-2-succinyl-cyclohex-3-ene-1-carboxylate + CO2</text>
        <dbReference type="Rhea" id="RHEA:25593"/>
        <dbReference type="ChEBI" id="CHEBI:15378"/>
        <dbReference type="ChEBI" id="CHEBI:16526"/>
        <dbReference type="ChEBI" id="CHEBI:16810"/>
        <dbReference type="ChEBI" id="CHEBI:29780"/>
        <dbReference type="ChEBI" id="CHEBI:58818"/>
        <dbReference type="EC" id="2.2.1.9"/>
    </reaction>
</comment>
<protein>
    <recommendedName>
        <fullName evidence="7">2-succinyl-5-enolpyruvyl-6-hydroxy-3-cyclohexene-1-carboxylate synthase</fullName>
        <shortName evidence="7">SEPHCHC synthase</shortName>
        <ecNumber evidence="7">2.2.1.9</ecNumber>
    </recommendedName>
    <alternativeName>
        <fullName evidence="7">Menaquinone biosynthesis protein MenD</fullName>
    </alternativeName>
</protein>
<dbReference type="Pfam" id="PF16582">
    <property type="entry name" value="TPP_enzyme_M_2"/>
    <property type="match status" value="1"/>
</dbReference>
<name>A0A8J6QL64_9GAMM</name>
<dbReference type="EMBL" id="JACXAF010000035">
    <property type="protein sequence ID" value="MBD1391344.1"/>
    <property type="molecule type" value="Genomic_DNA"/>
</dbReference>
<dbReference type="HAMAP" id="MF_01659">
    <property type="entry name" value="MenD"/>
    <property type="match status" value="1"/>
</dbReference>
<dbReference type="InterPro" id="IPR012001">
    <property type="entry name" value="Thiamin_PyroP_enz_TPP-bd_dom"/>
</dbReference>
<proteinExistence type="inferred from homology"/>
<dbReference type="Gene3D" id="3.40.50.1220">
    <property type="entry name" value="TPP-binding domain"/>
    <property type="match status" value="1"/>
</dbReference>
<dbReference type="Pfam" id="PF02776">
    <property type="entry name" value="TPP_enzyme_N"/>
    <property type="match status" value="1"/>
</dbReference>
<dbReference type="EC" id="2.2.1.9" evidence="7"/>
<evidence type="ECO:0000259" key="10">
    <source>
        <dbReference type="Pfam" id="PF16582"/>
    </source>
</evidence>
<dbReference type="UniPathway" id="UPA00079"/>
<keyword evidence="1 7" id="KW-0474">Menaquinone biosynthesis</keyword>
<comment type="function">
    <text evidence="7">Catalyzes the thiamine diphosphate-dependent decarboxylation of 2-oxoglutarate and the subsequent addition of the resulting succinic semialdehyde-thiamine pyrophosphate anion to isochorismate to yield 2-succinyl-5-enolpyruvyl-6-hydroxy-3-cyclohexene-1-carboxylate (SEPHCHC).</text>
</comment>
<feature type="domain" description="Thiamine pyrophosphate enzyme TPP-binding" evidence="8">
    <location>
        <begin position="408"/>
        <end position="542"/>
    </location>
</feature>
<dbReference type="GO" id="GO:0009234">
    <property type="term" value="P:menaquinone biosynthetic process"/>
    <property type="evidence" value="ECO:0007669"/>
    <property type="project" value="UniProtKB-UniRule"/>
</dbReference>
<dbReference type="GO" id="GO:0030145">
    <property type="term" value="F:manganese ion binding"/>
    <property type="evidence" value="ECO:0007669"/>
    <property type="project" value="UniProtKB-UniRule"/>
</dbReference>
<comment type="pathway">
    <text evidence="7">Quinol/quinone metabolism; 1,4-dihydroxy-2-naphthoate biosynthesis; 1,4-dihydroxy-2-naphthoate from chorismate: step 2/7.</text>
</comment>
<dbReference type="GO" id="GO:0030976">
    <property type="term" value="F:thiamine pyrophosphate binding"/>
    <property type="evidence" value="ECO:0007669"/>
    <property type="project" value="UniProtKB-UniRule"/>
</dbReference>
<comment type="cofactor">
    <cofactor evidence="7">
        <name>Mg(2+)</name>
        <dbReference type="ChEBI" id="CHEBI:18420"/>
    </cofactor>
    <cofactor evidence="7">
        <name>Mn(2+)</name>
        <dbReference type="ChEBI" id="CHEBI:29035"/>
    </cofactor>
</comment>
<evidence type="ECO:0000256" key="7">
    <source>
        <dbReference type="HAMAP-Rule" id="MF_01659"/>
    </source>
</evidence>
<feature type="domain" description="Menaquinone biosynthesis protein MenD middle" evidence="10">
    <location>
        <begin position="197"/>
        <end position="395"/>
    </location>
</feature>
<evidence type="ECO:0000256" key="3">
    <source>
        <dbReference type="ARBA" id="ARBA00022723"/>
    </source>
</evidence>
<dbReference type="PANTHER" id="PTHR42916:SF1">
    <property type="entry name" value="PROTEIN PHYLLO, CHLOROPLASTIC"/>
    <property type="match status" value="1"/>
</dbReference>
<evidence type="ECO:0000256" key="4">
    <source>
        <dbReference type="ARBA" id="ARBA00022842"/>
    </source>
</evidence>
<dbReference type="AlphaFoldDB" id="A0A8J6QL64"/>
<dbReference type="InterPro" id="IPR004433">
    <property type="entry name" value="MenaQ_synth_MenD"/>
</dbReference>
<evidence type="ECO:0000256" key="1">
    <source>
        <dbReference type="ARBA" id="ARBA00022428"/>
    </source>
</evidence>
<evidence type="ECO:0000256" key="6">
    <source>
        <dbReference type="ARBA" id="ARBA00023211"/>
    </source>
</evidence>
<keyword evidence="6 7" id="KW-0464">Manganese</keyword>
<dbReference type="Gene3D" id="3.40.50.970">
    <property type="match status" value="2"/>
</dbReference>
<dbReference type="UniPathway" id="UPA01057">
    <property type="reaction ID" value="UER00164"/>
</dbReference>
<dbReference type="RefSeq" id="WP_191146402.1">
    <property type="nucleotide sequence ID" value="NZ_JACXAF010000035.1"/>
</dbReference>
<feature type="domain" description="Thiamine pyrophosphate enzyme N-terminal TPP-binding" evidence="9">
    <location>
        <begin position="18"/>
        <end position="129"/>
    </location>
</feature>
<comment type="subunit">
    <text evidence="7">Homodimer.</text>
</comment>
<dbReference type="CDD" id="cd07037">
    <property type="entry name" value="TPP_PYR_MenD"/>
    <property type="match status" value="1"/>
</dbReference>
<dbReference type="PANTHER" id="PTHR42916">
    <property type="entry name" value="2-SUCCINYL-5-ENOLPYRUVYL-6-HYDROXY-3-CYCLOHEXENE-1-CARBOXYLATE SYNTHASE"/>
    <property type="match status" value="1"/>
</dbReference>
<dbReference type="NCBIfam" id="TIGR00173">
    <property type="entry name" value="menD"/>
    <property type="match status" value="1"/>
</dbReference>
<keyword evidence="2 7" id="KW-0808">Transferase</keyword>
<sequence>MSSIFPTAFSHHNQLWASLLLEELARLGVRHVCLAPGSRSTPLTLAAVANPKLQCHSHFDERGLGFMALGLCKASASPVAVIVTSGTAVANLYPAVVEAFQTQQPLILLTADRPEELIDCGANQAIEQVGIFAHFVVARQNLPAPHASESASDLLTRIDGIYQRCCVQPVRGPIHLNCPYREPLYPTAQQQDFAAELAELNEWRQHQQPFVRAELNDPEPVVFTVPALPGVIIAGALGPDEQAAALKLQRQLGWPLLADVQSGLRGQANVINHPELALAQQPAALMQARQFILLGGRLISKSLLRWLEQHEWHHSVQISDHPGPFDAGLVIMQRLNCRVDQFELNNPPVHPPAVCVSDAINQASRSLWQPDELSLSEVNLAAQLQFSMPEQGLLMLGNSLPVRLFEQRFSGRQQIITSRGASGIDGLLATAVGLGKHDASRPLTLVLGDISLLHDLNSLALLSQLQQPLVVIVLNNDGGNIFDLLPVPDGRTLDQYYRMRHGYQFAAAAEQFNLNYQRPADMAEFHQGYQQALALARPTLIELLTEPGEAAADLKQAIADAAALTR</sequence>
<keyword evidence="12" id="KW-1185">Reference proteome</keyword>
<comment type="similarity">
    <text evidence="7">Belongs to the TPP enzyme family. MenD subfamily.</text>
</comment>
<organism evidence="11 12">
    <name type="scientific">Neiella litorisoli</name>
    <dbReference type="NCBI Taxonomy" id="2771431"/>
    <lineage>
        <taxon>Bacteria</taxon>
        <taxon>Pseudomonadati</taxon>
        <taxon>Pseudomonadota</taxon>
        <taxon>Gammaproteobacteria</taxon>
        <taxon>Alteromonadales</taxon>
        <taxon>Echinimonadaceae</taxon>
        <taxon>Neiella</taxon>
    </lineage>
</organism>
<dbReference type="Pfam" id="PF02775">
    <property type="entry name" value="TPP_enzyme_C"/>
    <property type="match status" value="1"/>
</dbReference>
<evidence type="ECO:0000259" key="9">
    <source>
        <dbReference type="Pfam" id="PF02776"/>
    </source>
</evidence>
<dbReference type="InterPro" id="IPR011766">
    <property type="entry name" value="TPP_enzyme_TPP-bd"/>
</dbReference>
<evidence type="ECO:0000313" key="11">
    <source>
        <dbReference type="EMBL" id="MBD1391344.1"/>
    </source>
</evidence>
<dbReference type="CDD" id="cd02009">
    <property type="entry name" value="TPP_SHCHC_synthase"/>
    <property type="match status" value="1"/>
</dbReference>
<dbReference type="GO" id="GO:0000287">
    <property type="term" value="F:magnesium ion binding"/>
    <property type="evidence" value="ECO:0007669"/>
    <property type="project" value="UniProtKB-UniRule"/>
</dbReference>